<dbReference type="SUPFAM" id="SSF53335">
    <property type="entry name" value="S-adenosyl-L-methionine-dependent methyltransferases"/>
    <property type="match status" value="1"/>
</dbReference>
<evidence type="ECO:0000313" key="8">
    <source>
        <dbReference type="EMBL" id="TGL58566.1"/>
    </source>
</evidence>
<dbReference type="GO" id="GO:0009007">
    <property type="term" value="F:site-specific DNA-methyltransferase (adenine-specific) activity"/>
    <property type="evidence" value="ECO:0007669"/>
    <property type="project" value="UniProtKB-EC"/>
</dbReference>
<comment type="similarity">
    <text evidence="1">Belongs to the N(4)/N(6)-methyltransferase family.</text>
</comment>
<dbReference type="EC" id="2.1.1.72" evidence="2"/>
<dbReference type="InterPro" id="IPR029063">
    <property type="entry name" value="SAM-dependent_MTases_sf"/>
</dbReference>
<dbReference type="GO" id="GO:0032259">
    <property type="term" value="P:methylation"/>
    <property type="evidence" value="ECO:0007669"/>
    <property type="project" value="UniProtKB-KW"/>
</dbReference>
<dbReference type="GO" id="GO:0003677">
    <property type="term" value="F:DNA binding"/>
    <property type="evidence" value="ECO:0007669"/>
    <property type="project" value="InterPro"/>
</dbReference>
<comment type="caution">
    <text evidence="8">The sequence shown here is derived from an EMBL/GenBank/DDBJ whole genome shotgun (WGS) entry which is preliminary data.</text>
</comment>
<dbReference type="Proteomes" id="UP000297567">
    <property type="component" value="Unassembled WGS sequence"/>
</dbReference>
<evidence type="ECO:0000259" key="6">
    <source>
        <dbReference type="Pfam" id="PF02384"/>
    </source>
</evidence>
<evidence type="ECO:0000256" key="4">
    <source>
        <dbReference type="ARBA" id="ARBA00022679"/>
    </source>
</evidence>
<keyword evidence="9" id="KW-1185">Reference proteome</keyword>
<dbReference type="EMBL" id="RQGH01000035">
    <property type="protein sequence ID" value="TGL58566.1"/>
    <property type="molecule type" value="Genomic_DNA"/>
</dbReference>
<evidence type="ECO:0000259" key="7">
    <source>
        <dbReference type="Pfam" id="PF18135"/>
    </source>
</evidence>
<feature type="domain" description="Type ISP restriction-modification enzyme LLaBIII C-terminal specificity" evidence="7">
    <location>
        <begin position="698"/>
        <end position="1046"/>
    </location>
</feature>
<gene>
    <name evidence="8" type="ORF">EHQ62_16855</name>
</gene>
<organism evidence="8 9">
    <name type="scientific">Leptospira jelokensis</name>
    <dbReference type="NCBI Taxonomy" id="2484931"/>
    <lineage>
        <taxon>Bacteria</taxon>
        <taxon>Pseudomonadati</taxon>
        <taxon>Spirochaetota</taxon>
        <taxon>Spirochaetia</taxon>
        <taxon>Leptospirales</taxon>
        <taxon>Leptospiraceae</taxon>
        <taxon>Leptospira</taxon>
    </lineage>
</organism>
<accession>A0A4Z0ZNH1</accession>
<proteinExistence type="inferred from homology"/>
<dbReference type="AlphaFoldDB" id="A0A4Z0ZNH1"/>
<dbReference type="InterPro" id="IPR003356">
    <property type="entry name" value="DNA_methylase_A-5"/>
</dbReference>
<dbReference type="GO" id="GO:0008170">
    <property type="term" value="F:N-methyltransferase activity"/>
    <property type="evidence" value="ECO:0007669"/>
    <property type="project" value="InterPro"/>
</dbReference>
<dbReference type="InterPro" id="IPR041635">
    <property type="entry name" value="Type_ISP_LLaBIII_C"/>
</dbReference>
<evidence type="ECO:0000256" key="1">
    <source>
        <dbReference type="ARBA" id="ARBA00006594"/>
    </source>
</evidence>
<dbReference type="PANTHER" id="PTHR33841:SF1">
    <property type="entry name" value="DNA METHYLTRANSFERASE A"/>
    <property type="match status" value="1"/>
</dbReference>
<name>A0A4Z0ZNH1_9LEPT</name>
<dbReference type="RefSeq" id="WP_135644990.1">
    <property type="nucleotide sequence ID" value="NZ_RQGH01000035.1"/>
</dbReference>
<keyword evidence="4 8" id="KW-0808">Transferase</keyword>
<dbReference type="InterPro" id="IPR050953">
    <property type="entry name" value="N4_N6_ade-DNA_methylase"/>
</dbReference>
<feature type="domain" description="DNA methylase adenine-specific" evidence="6">
    <location>
        <begin position="298"/>
        <end position="514"/>
    </location>
</feature>
<dbReference type="Gene3D" id="3.40.50.150">
    <property type="entry name" value="Vaccinia Virus protein VP39"/>
    <property type="match status" value="1"/>
</dbReference>
<sequence length="1055" mass="122113">MHIEKYLQNISKHFKSGKATEHTYRGDLQTLIEDLVPDVLVTNEPKKIACGAPDYIISKRDIPIGYIEAKDIGDNDLEGMKKTGNKEQFDRYRSSLGNLIFTDYLDFHLYVDGENKIRVKIADIRNGKIVSKPESFDQLINLIQEFCHYKGQTITSSQMLAKFMAKKARMLDGIIESALQLDIKNREKSSLWDQMEAFKKVLIHDIEPKAFADIYAQTIAYGMFAARFHDKTLETFSRQEAAELIPKSNPFLRSLFGYIAGPEIDDRIKWVVDSLAEIFRSADVASLLKDFGRSTQTQDPIIHFYETFLAEYDPALRKAKGVYYTPRPVVNFITRSIDEILKSEFEISDGIADHSMIDVQIKEPGEKKAVKKKLHKVQFLDPATGTGTFLAELISLVKHKFDGQEGIWSNYVENHLIPRMHGFEILMASYAMAHLKIEMLLHQTGFKPSKNQRLKVFLTNSLEEYHEDDGTLFALARWLSEEARHANDVKRDAPVMIVFGNPPYSGESSNKGEWIMSLMEDYKKEPGGVEKLKERNPKWINDDYVKFIRYGQHFIEKNEFGILAFINPHGFLDNPTFRGMRWNLLKTYDKIYTIDLHGNSKKKEKSPDGSLDENVFDIQQGVSINFFIKTGKKKPKELAKVFHFDLFGKRDEKYNFLSINTLNKIQFLEIEKNKPNYFFVPKEYSAQLEYDKGFSIHEIFSINSAGIVTARDEFTIHFTIQDLKQTIEEFIELDDDAGRSKFNLGKDVRDWSVSGAKNDLKNSGLDFSNIVKITYRPFEYRYTYYSGITKGFHCMPRAEVMKHLFKKDNISLICPKQVPEKEQAGAFVSKFIAGHKTFSAYNINYVFPLYIYPDFKNPELIGAGKRKPNLNMDIVLEIANNLGLTFSDEKESTKDSFAPMDLFDYIYAILHSQVYRKTYKEYFKSDFPRIPYPSDKKVFWELVNLGGELRELHLLESLKLEKFVTKYPKAGSNLIDDLTYSEGYVYINSEQFFTGISDFIWNFSIGGYQPAQKWLNDRKGMELTFEDISYYQKIIVALFETDRIMKKIDNIEFLV</sequence>
<dbReference type="Pfam" id="PF18135">
    <property type="entry name" value="Type_ISP_C"/>
    <property type="match status" value="1"/>
</dbReference>
<keyword evidence="3 8" id="KW-0489">Methyltransferase</keyword>
<reference evidence="8" key="1">
    <citation type="journal article" date="2019" name="PLoS Negl. Trop. Dis.">
        <title>Revisiting the worldwide diversity of Leptospira species in the environment.</title>
        <authorList>
            <person name="Vincent A.T."/>
            <person name="Schiettekatte O."/>
            <person name="Bourhy P."/>
            <person name="Veyrier F.J."/>
            <person name="Picardeau M."/>
        </authorList>
    </citation>
    <scope>NUCLEOTIDE SEQUENCE [LARGE SCALE GENOMIC DNA]</scope>
    <source>
        <strain evidence="8">201702451</strain>
    </source>
</reference>
<dbReference type="Pfam" id="PF02384">
    <property type="entry name" value="N6_Mtase"/>
    <property type="match status" value="1"/>
</dbReference>
<dbReference type="PANTHER" id="PTHR33841">
    <property type="entry name" value="DNA METHYLTRANSFERASE YEEA-RELATED"/>
    <property type="match status" value="1"/>
</dbReference>
<protein>
    <recommendedName>
        <fullName evidence="2">site-specific DNA-methyltransferase (adenine-specific)</fullName>
        <ecNumber evidence="2">2.1.1.72</ecNumber>
    </recommendedName>
</protein>
<comment type="catalytic activity">
    <reaction evidence="5">
        <text>a 2'-deoxyadenosine in DNA + S-adenosyl-L-methionine = an N(6)-methyl-2'-deoxyadenosine in DNA + S-adenosyl-L-homocysteine + H(+)</text>
        <dbReference type="Rhea" id="RHEA:15197"/>
        <dbReference type="Rhea" id="RHEA-COMP:12418"/>
        <dbReference type="Rhea" id="RHEA-COMP:12419"/>
        <dbReference type="ChEBI" id="CHEBI:15378"/>
        <dbReference type="ChEBI" id="CHEBI:57856"/>
        <dbReference type="ChEBI" id="CHEBI:59789"/>
        <dbReference type="ChEBI" id="CHEBI:90615"/>
        <dbReference type="ChEBI" id="CHEBI:90616"/>
        <dbReference type="EC" id="2.1.1.72"/>
    </reaction>
</comment>
<evidence type="ECO:0000256" key="2">
    <source>
        <dbReference type="ARBA" id="ARBA00011900"/>
    </source>
</evidence>
<evidence type="ECO:0000256" key="5">
    <source>
        <dbReference type="ARBA" id="ARBA00047942"/>
    </source>
</evidence>
<evidence type="ECO:0000313" key="9">
    <source>
        <dbReference type="Proteomes" id="UP000297567"/>
    </source>
</evidence>
<dbReference type="PRINTS" id="PR00507">
    <property type="entry name" value="N12N6MTFRASE"/>
</dbReference>
<evidence type="ECO:0000256" key="3">
    <source>
        <dbReference type="ARBA" id="ARBA00022603"/>
    </source>
</evidence>